<protein>
    <submittedName>
        <fullName evidence="1">Uncharacterized protein</fullName>
    </submittedName>
</protein>
<evidence type="ECO:0000313" key="2">
    <source>
        <dbReference type="Proteomes" id="UP000476064"/>
    </source>
</evidence>
<organism evidence="1 2">
    <name type="scientific">Paenibacillus lycopersici</name>
    <dbReference type="NCBI Taxonomy" id="2704462"/>
    <lineage>
        <taxon>Bacteria</taxon>
        <taxon>Bacillati</taxon>
        <taxon>Bacillota</taxon>
        <taxon>Bacilli</taxon>
        <taxon>Bacillales</taxon>
        <taxon>Paenibacillaceae</taxon>
        <taxon>Paenibacillus</taxon>
    </lineage>
</organism>
<reference evidence="1 2" key="1">
    <citation type="submission" date="2020-01" db="EMBL/GenBank/DDBJ databases">
        <title>Paenibacillus sp. nov., isolated from tomato rhizosphere.</title>
        <authorList>
            <person name="Weon H.-Y."/>
            <person name="Lee S.A."/>
        </authorList>
    </citation>
    <scope>NUCLEOTIDE SEQUENCE [LARGE SCALE GENOMIC DNA]</scope>
    <source>
        <strain evidence="1 2">12200R-189</strain>
    </source>
</reference>
<gene>
    <name evidence="1" type="ORF">GXP70_28600</name>
</gene>
<dbReference type="Proteomes" id="UP000476064">
    <property type="component" value="Chromosome"/>
</dbReference>
<dbReference type="AlphaFoldDB" id="A0A6C0G7B2"/>
<dbReference type="KEGG" id="plyc:GXP70_28600"/>
<keyword evidence="2" id="KW-1185">Reference proteome</keyword>
<sequence length="119" mass="12879">MQAKLSFGQLYPLQTSGSVNKVVIRATLSAADRQKCRQSCHSDNFVRRGPAKMQVKLPFGQLYPLQTSGNARFAGEILPFGSFWAGWAQATGLGSACAPNSCLAASFVRPRRGIFLALE</sequence>
<evidence type="ECO:0000313" key="1">
    <source>
        <dbReference type="EMBL" id="QHT63525.1"/>
    </source>
</evidence>
<proteinExistence type="predicted"/>
<accession>A0A6C0G7B2</accession>
<dbReference type="EMBL" id="CP048209">
    <property type="protein sequence ID" value="QHT63525.1"/>
    <property type="molecule type" value="Genomic_DNA"/>
</dbReference>
<name>A0A6C0G7B2_9BACL</name>
<dbReference type="RefSeq" id="WP_162360085.1">
    <property type="nucleotide sequence ID" value="NZ_CP048209.1"/>
</dbReference>